<dbReference type="InterPro" id="IPR001506">
    <property type="entry name" value="Peptidase_M12A"/>
</dbReference>
<organism evidence="2 3">
    <name type="scientific">Glutamicibacter soli</name>
    <dbReference type="NCBI Taxonomy" id="453836"/>
    <lineage>
        <taxon>Bacteria</taxon>
        <taxon>Bacillati</taxon>
        <taxon>Actinomycetota</taxon>
        <taxon>Actinomycetes</taxon>
        <taxon>Micrococcales</taxon>
        <taxon>Micrococcaceae</taxon>
        <taxon>Glutamicibacter</taxon>
    </lineage>
</organism>
<reference evidence="2 3" key="1">
    <citation type="submission" date="2018-01" db="EMBL/GenBank/DDBJ databases">
        <title>Glutamicibacter soli strain NHPC-3 Whole genome sequence and assembly.</title>
        <authorList>
            <person name="Choudhury P."/>
            <person name="Gupta D."/>
            <person name="Sengupta K."/>
            <person name="Jawed A."/>
            <person name="Sultana N."/>
            <person name="Saha P."/>
        </authorList>
    </citation>
    <scope>NUCLEOTIDE SEQUENCE [LARGE SCALE GENOMIC DNA]</scope>
    <source>
        <strain evidence="2 3">NHPC-3</strain>
    </source>
</reference>
<dbReference type="SUPFAM" id="SSF55486">
    <property type="entry name" value="Metalloproteases ('zincins'), catalytic domain"/>
    <property type="match status" value="1"/>
</dbReference>
<dbReference type="InterPro" id="IPR024079">
    <property type="entry name" value="MetalloPept_cat_dom_sf"/>
</dbReference>
<dbReference type="Proteomes" id="UP000252167">
    <property type="component" value="Unassembled WGS sequence"/>
</dbReference>
<dbReference type="GO" id="GO:0006508">
    <property type="term" value="P:proteolysis"/>
    <property type="evidence" value="ECO:0007669"/>
    <property type="project" value="InterPro"/>
</dbReference>
<feature type="domain" description="Peptidase metallopeptidase" evidence="1">
    <location>
        <begin position="34"/>
        <end position="183"/>
    </location>
</feature>
<gene>
    <name evidence="2" type="ORF">C1H84_01875</name>
</gene>
<dbReference type="InterPro" id="IPR006026">
    <property type="entry name" value="Peptidase_Metallo"/>
</dbReference>
<evidence type="ECO:0000313" key="3">
    <source>
        <dbReference type="Proteomes" id="UP000252167"/>
    </source>
</evidence>
<sequence length="341" mass="38160">MSNENRPLCLTKPIVQRELPAGLPDLRMRLIRVLSKVWVNETELHYFFIDGPEAQREAVRQAFAEWKALPLGLKFTETTDRGSSEIRIAFDQADGSWSYVGRDLLGIPATETTMNFGWDLTDDYGHTTALHEIGHSLGLPHEHQNPFSGIVWDEDAVYKFFTGSPNFWTRAQTEQNVLHKFSAQEVDGSPWDPNSVMEYWFPAGLIVQPAQYSGGLEPAGGLSDQDKEWAKKFYPATTAAVTELKAFESKVLQLSAGQQADFTIVPDASQDYTIATFGQSDMVLVLFEDDNGSLRYLGGDDDSGTGLNAQLKTRLLAGRRYVVRLRLYWAGGSGKSSIMYW</sequence>
<dbReference type="GO" id="GO:0004222">
    <property type="term" value="F:metalloendopeptidase activity"/>
    <property type="evidence" value="ECO:0007669"/>
    <property type="project" value="InterPro"/>
</dbReference>
<proteinExistence type="predicted"/>
<evidence type="ECO:0000259" key="1">
    <source>
        <dbReference type="SMART" id="SM00235"/>
    </source>
</evidence>
<dbReference type="SMART" id="SM00235">
    <property type="entry name" value="ZnMc"/>
    <property type="match status" value="1"/>
</dbReference>
<name>A0A365YNE8_9MICC</name>
<dbReference type="EMBL" id="POAF01000001">
    <property type="protein sequence ID" value="RBM04069.1"/>
    <property type="molecule type" value="Genomic_DNA"/>
</dbReference>
<accession>A0A365YNE8</accession>
<comment type="caution">
    <text evidence="2">The sequence shown here is derived from an EMBL/GenBank/DDBJ whole genome shotgun (WGS) entry which is preliminary data.</text>
</comment>
<dbReference type="Pfam" id="PF01400">
    <property type="entry name" value="Astacin"/>
    <property type="match status" value="1"/>
</dbReference>
<protein>
    <recommendedName>
        <fullName evidence="1">Peptidase metallopeptidase domain-containing protein</fullName>
    </recommendedName>
</protein>
<evidence type="ECO:0000313" key="2">
    <source>
        <dbReference type="EMBL" id="RBM04069.1"/>
    </source>
</evidence>
<dbReference type="AlphaFoldDB" id="A0A365YNE8"/>
<dbReference type="RefSeq" id="WP_047119365.1">
    <property type="nucleotide sequence ID" value="NZ_CM125969.1"/>
</dbReference>
<dbReference type="GO" id="GO:0008270">
    <property type="term" value="F:zinc ion binding"/>
    <property type="evidence" value="ECO:0007669"/>
    <property type="project" value="InterPro"/>
</dbReference>
<keyword evidence="3" id="KW-1185">Reference proteome</keyword>
<dbReference type="Gene3D" id="3.40.390.10">
    <property type="entry name" value="Collagenase (Catalytic Domain)"/>
    <property type="match status" value="1"/>
</dbReference>